<evidence type="ECO:0000256" key="1">
    <source>
        <dbReference type="SAM" id="MobiDB-lite"/>
    </source>
</evidence>
<feature type="region of interest" description="Disordered" evidence="1">
    <location>
        <begin position="1"/>
        <end position="53"/>
    </location>
</feature>
<evidence type="ECO:0000313" key="2">
    <source>
        <dbReference type="EMBL" id="GER38106.1"/>
    </source>
</evidence>
<keyword evidence="3" id="KW-1185">Reference proteome</keyword>
<protein>
    <submittedName>
        <fullName evidence="2">GPI-anchored wall transfer protein 1</fullName>
    </submittedName>
</protein>
<organism evidence="2 3">
    <name type="scientific">Striga asiatica</name>
    <name type="common">Asiatic witchweed</name>
    <name type="synonym">Buchnera asiatica</name>
    <dbReference type="NCBI Taxonomy" id="4170"/>
    <lineage>
        <taxon>Eukaryota</taxon>
        <taxon>Viridiplantae</taxon>
        <taxon>Streptophyta</taxon>
        <taxon>Embryophyta</taxon>
        <taxon>Tracheophyta</taxon>
        <taxon>Spermatophyta</taxon>
        <taxon>Magnoliopsida</taxon>
        <taxon>eudicotyledons</taxon>
        <taxon>Gunneridae</taxon>
        <taxon>Pentapetalae</taxon>
        <taxon>asterids</taxon>
        <taxon>lamiids</taxon>
        <taxon>Lamiales</taxon>
        <taxon>Orobanchaceae</taxon>
        <taxon>Buchnereae</taxon>
        <taxon>Striga</taxon>
    </lineage>
</organism>
<feature type="region of interest" description="Disordered" evidence="1">
    <location>
        <begin position="68"/>
        <end position="104"/>
    </location>
</feature>
<sequence>MRWRRAPTRKSKQSRKETPTRESLAALRSGKNVARKASAPPPSPPKEESNSFRWKLRWQLQVTQWRYSSMSPSPARKNSPQIPPRFTSQPSQIPPITVFTENHS</sequence>
<comment type="caution">
    <text evidence="2">The sequence shown here is derived from an EMBL/GenBank/DDBJ whole genome shotgun (WGS) entry which is preliminary data.</text>
</comment>
<proteinExistence type="predicted"/>
<dbReference type="EMBL" id="BKCP01005450">
    <property type="protein sequence ID" value="GER38106.1"/>
    <property type="molecule type" value="Genomic_DNA"/>
</dbReference>
<feature type="compositionally biased region" description="Basic residues" evidence="1">
    <location>
        <begin position="1"/>
        <end position="13"/>
    </location>
</feature>
<dbReference type="Proteomes" id="UP000325081">
    <property type="component" value="Unassembled WGS sequence"/>
</dbReference>
<reference evidence="3" key="1">
    <citation type="journal article" date="2019" name="Curr. Biol.">
        <title>Genome Sequence of Striga asiatica Provides Insight into the Evolution of Plant Parasitism.</title>
        <authorList>
            <person name="Yoshida S."/>
            <person name="Kim S."/>
            <person name="Wafula E.K."/>
            <person name="Tanskanen J."/>
            <person name="Kim Y.M."/>
            <person name="Honaas L."/>
            <person name="Yang Z."/>
            <person name="Spallek T."/>
            <person name="Conn C.E."/>
            <person name="Ichihashi Y."/>
            <person name="Cheong K."/>
            <person name="Cui S."/>
            <person name="Der J.P."/>
            <person name="Gundlach H."/>
            <person name="Jiao Y."/>
            <person name="Hori C."/>
            <person name="Ishida J.K."/>
            <person name="Kasahara H."/>
            <person name="Kiba T."/>
            <person name="Kim M.S."/>
            <person name="Koo N."/>
            <person name="Laohavisit A."/>
            <person name="Lee Y.H."/>
            <person name="Lumba S."/>
            <person name="McCourt P."/>
            <person name="Mortimer J.C."/>
            <person name="Mutuku J.M."/>
            <person name="Nomura T."/>
            <person name="Sasaki-Sekimoto Y."/>
            <person name="Seto Y."/>
            <person name="Wang Y."/>
            <person name="Wakatake T."/>
            <person name="Sakakibara H."/>
            <person name="Demura T."/>
            <person name="Yamaguchi S."/>
            <person name="Yoneyama K."/>
            <person name="Manabe R.I."/>
            <person name="Nelson D.C."/>
            <person name="Schulman A.H."/>
            <person name="Timko M.P."/>
            <person name="dePamphilis C.W."/>
            <person name="Choi D."/>
            <person name="Shirasu K."/>
        </authorList>
    </citation>
    <scope>NUCLEOTIDE SEQUENCE [LARGE SCALE GENOMIC DNA]</scope>
    <source>
        <strain evidence="3">cv. UVA1</strain>
    </source>
</reference>
<name>A0A5A7PZN1_STRAF</name>
<feature type="compositionally biased region" description="Polar residues" evidence="1">
    <location>
        <begin position="68"/>
        <end position="91"/>
    </location>
</feature>
<dbReference type="AlphaFoldDB" id="A0A5A7PZN1"/>
<evidence type="ECO:0000313" key="3">
    <source>
        <dbReference type="Proteomes" id="UP000325081"/>
    </source>
</evidence>
<accession>A0A5A7PZN1</accession>
<gene>
    <name evidence="2" type="ORF">STAS_14563</name>
</gene>